<feature type="chain" id="PRO_5042939236" description="Sulfatase N-terminal domain-containing protein" evidence="7">
    <location>
        <begin position="28"/>
        <end position="539"/>
    </location>
</feature>
<dbReference type="GO" id="GO:0046872">
    <property type="term" value="F:metal ion binding"/>
    <property type="evidence" value="ECO:0007669"/>
    <property type="project" value="UniProtKB-KW"/>
</dbReference>
<sequence>MLNLSPLHVALLLLLALGTCLVSQTSGTSQQPNIVYILIDDAGWGDFQTHDPLMVSPNIARLRQEGMFLNQSYVLPMCGPTRSALLTGRYPHTFGMQDNTVGGNKKFWMNETFMILPQELQSLGYTTHMLGKWHLGYCHPGLTPLGRGFNTFYGFWLGSHNSYYDHTKGSGRRRRIYDWWDGDSIDWSARGQYQTDLLSARAVRIVEESSPSNPFFMYLSYGAVHGPFEVPQHYIDTYCAHVTNTSRQIHCAMMAALDEGVGNVVQALKRKGTYDNTIILVMSDNGGPIKGGSVNWPLRGEKKSVFEGGVRSYTVLKAPGLAETNVTWPGMVHAIDWLPTLLTAAGGVRPDYTHGKNLWQSMTRNEPSPRTDFIYNVNDFRRFNHIAVRLNKWKLLGPVPGLARNQKWTPGFKIGWYPPYQLLDRGVPWEDMKRKYSTSQYLLFNLEQDPEERNNVYNDPRNADIVRQMEMKIEYWVGQPGVLDGVYPLQPINTNPDRGRNNNGQHLATCWCDPPGFADRRNVCPAQGRNGRRRGRNRG</sequence>
<dbReference type="PROSITE" id="PS00523">
    <property type="entry name" value="SULFATASE_1"/>
    <property type="match status" value="1"/>
</dbReference>
<dbReference type="Gene3D" id="3.40.720.10">
    <property type="entry name" value="Alkaline Phosphatase, subunit A"/>
    <property type="match status" value="1"/>
</dbReference>
<feature type="signal peptide" evidence="7">
    <location>
        <begin position="1"/>
        <end position="27"/>
    </location>
</feature>
<evidence type="ECO:0000256" key="3">
    <source>
        <dbReference type="ARBA" id="ARBA00022723"/>
    </source>
</evidence>
<evidence type="ECO:0000259" key="8">
    <source>
        <dbReference type="Pfam" id="PF00884"/>
    </source>
</evidence>
<evidence type="ECO:0000313" key="9">
    <source>
        <dbReference type="EMBL" id="KAK7104364.1"/>
    </source>
</evidence>
<dbReference type="PANTHER" id="PTHR10342:SF274">
    <property type="entry name" value="ARYLSULFATASE B"/>
    <property type="match status" value="1"/>
</dbReference>
<dbReference type="GO" id="GO:0008484">
    <property type="term" value="F:sulfuric ester hydrolase activity"/>
    <property type="evidence" value="ECO:0007669"/>
    <property type="project" value="InterPro"/>
</dbReference>
<dbReference type="Gene3D" id="3.30.1120.10">
    <property type="match status" value="1"/>
</dbReference>
<comment type="cofactor">
    <cofactor evidence="1">
        <name>Ca(2+)</name>
        <dbReference type="ChEBI" id="CHEBI:29108"/>
    </cofactor>
</comment>
<comment type="similarity">
    <text evidence="2">Belongs to the sulfatase family.</text>
</comment>
<dbReference type="SUPFAM" id="SSF53649">
    <property type="entry name" value="Alkaline phosphatase-like"/>
    <property type="match status" value="1"/>
</dbReference>
<feature type="domain" description="Sulfatase N-terminal" evidence="8">
    <location>
        <begin position="32"/>
        <end position="346"/>
    </location>
</feature>
<accession>A0AAN9BGK7</accession>
<name>A0AAN9BGK7_9CAEN</name>
<dbReference type="EMBL" id="JBAMIC010000008">
    <property type="protein sequence ID" value="KAK7104364.1"/>
    <property type="molecule type" value="Genomic_DNA"/>
</dbReference>
<keyword evidence="6" id="KW-0325">Glycoprotein</keyword>
<dbReference type="Proteomes" id="UP001374579">
    <property type="component" value="Unassembled WGS sequence"/>
</dbReference>
<dbReference type="PANTHER" id="PTHR10342">
    <property type="entry name" value="ARYLSULFATASE"/>
    <property type="match status" value="1"/>
</dbReference>
<keyword evidence="5" id="KW-0106">Calcium</keyword>
<protein>
    <recommendedName>
        <fullName evidence="8">Sulfatase N-terminal domain-containing protein</fullName>
    </recommendedName>
</protein>
<evidence type="ECO:0000256" key="7">
    <source>
        <dbReference type="SAM" id="SignalP"/>
    </source>
</evidence>
<evidence type="ECO:0000256" key="1">
    <source>
        <dbReference type="ARBA" id="ARBA00001913"/>
    </source>
</evidence>
<organism evidence="9 10">
    <name type="scientific">Littorina saxatilis</name>
    <dbReference type="NCBI Taxonomy" id="31220"/>
    <lineage>
        <taxon>Eukaryota</taxon>
        <taxon>Metazoa</taxon>
        <taxon>Spiralia</taxon>
        <taxon>Lophotrochozoa</taxon>
        <taxon>Mollusca</taxon>
        <taxon>Gastropoda</taxon>
        <taxon>Caenogastropoda</taxon>
        <taxon>Littorinimorpha</taxon>
        <taxon>Littorinoidea</taxon>
        <taxon>Littorinidae</taxon>
        <taxon>Littorina</taxon>
    </lineage>
</organism>
<evidence type="ECO:0000256" key="6">
    <source>
        <dbReference type="ARBA" id="ARBA00023180"/>
    </source>
</evidence>
<gene>
    <name evidence="9" type="ORF">V1264_019095</name>
</gene>
<dbReference type="CDD" id="cd16029">
    <property type="entry name" value="4-S"/>
    <property type="match status" value="1"/>
</dbReference>
<evidence type="ECO:0000313" key="10">
    <source>
        <dbReference type="Proteomes" id="UP001374579"/>
    </source>
</evidence>
<evidence type="ECO:0000256" key="5">
    <source>
        <dbReference type="ARBA" id="ARBA00022837"/>
    </source>
</evidence>
<dbReference type="InterPro" id="IPR047115">
    <property type="entry name" value="ARSB"/>
</dbReference>
<dbReference type="InterPro" id="IPR024607">
    <property type="entry name" value="Sulfatase_CS"/>
</dbReference>
<keyword evidence="3" id="KW-0479">Metal-binding</keyword>
<dbReference type="Pfam" id="PF00884">
    <property type="entry name" value="Sulfatase"/>
    <property type="match status" value="1"/>
</dbReference>
<reference evidence="9 10" key="1">
    <citation type="submission" date="2024-02" db="EMBL/GenBank/DDBJ databases">
        <title>Chromosome-scale genome assembly of the rough periwinkle Littorina saxatilis.</title>
        <authorList>
            <person name="De Jode A."/>
            <person name="Faria R."/>
            <person name="Formenti G."/>
            <person name="Sims Y."/>
            <person name="Smith T.P."/>
            <person name="Tracey A."/>
            <person name="Wood J.M.D."/>
            <person name="Zagrodzka Z.B."/>
            <person name="Johannesson K."/>
            <person name="Butlin R.K."/>
            <person name="Leder E.H."/>
        </authorList>
    </citation>
    <scope>NUCLEOTIDE SEQUENCE [LARGE SCALE GENOMIC DNA]</scope>
    <source>
        <strain evidence="9">Snail1</strain>
        <tissue evidence="9">Muscle</tissue>
    </source>
</reference>
<keyword evidence="10" id="KW-1185">Reference proteome</keyword>
<comment type="caution">
    <text evidence="9">The sequence shown here is derived from an EMBL/GenBank/DDBJ whole genome shotgun (WGS) entry which is preliminary data.</text>
</comment>
<dbReference type="AlphaFoldDB" id="A0AAN9BGK7"/>
<evidence type="ECO:0000256" key="4">
    <source>
        <dbReference type="ARBA" id="ARBA00022801"/>
    </source>
</evidence>
<dbReference type="InterPro" id="IPR017850">
    <property type="entry name" value="Alkaline_phosphatase_core_sf"/>
</dbReference>
<evidence type="ECO:0000256" key="2">
    <source>
        <dbReference type="ARBA" id="ARBA00008779"/>
    </source>
</evidence>
<keyword evidence="7" id="KW-0732">Signal</keyword>
<proteinExistence type="inferred from homology"/>
<keyword evidence="4" id="KW-0378">Hydrolase</keyword>
<dbReference type="InterPro" id="IPR000917">
    <property type="entry name" value="Sulfatase_N"/>
</dbReference>